<evidence type="ECO:0000256" key="4">
    <source>
        <dbReference type="ARBA" id="ARBA00022729"/>
    </source>
</evidence>
<keyword evidence="5 7" id="KW-0574">Periplasm</keyword>
<reference evidence="9 10" key="1">
    <citation type="journal article" date="2008" name="Proc. Natl. Acad. Sci. U.S.A.">
        <title>Nitrogen fixation island and rhizosphere competence traits in the genome of root-associated Pseudomonas stutzeri A1501.</title>
        <authorList>
            <person name="Yan Y."/>
            <person name="Yang J."/>
            <person name="Dou Y."/>
            <person name="Chen M."/>
            <person name="Ping S."/>
            <person name="Peng J."/>
            <person name="Lu W."/>
            <person name="Zhang W."/>
            <person name="Yao Z."/>
            <person name="Li H."/>
            <person name="Liu W."/>
            <person name="He S."/>
            <person name="Geng L."/>
            <person name="Zhang X."/>
            <person name="Yang F."/>
            <person name="Yu H."/>
            <person name="Zhan Y."/>
            <person name="Li D."/>
            <person name="Lin Z."/>
            <person name="Wang Y."/>
            <person name="Elmerich C."/>
            <person name="Lin M."/>
            <person name="Jin Q."/>
        </authorList>
    </citation>
    <scope>NUCLEOTIDE SEQUENCE [LARGE SCALE GENOMIC DNA]</scope>
    <source>
        <strain evidence="9 10">A1501</strain>
    </source>
</reference>
<evidence type="ECO:0000256" key="2">
    <source>
        <dbReference type="ARBA" id="ARBA00010474"/>
    </source>
</evidence>
<dbReference type="eggNOG" id="COG1261">
    <property type="taxonomic scope" value="Bacteria"/>
</dbReference>
<dbReference type="GO" id="GO:0044780">
    <property type="term" value="P:bacterial-type flagellum assembly"/>
    <property type="evidence" value="ECO:0007669"/>
    <property type="project" value="InterPro"/>
</dbReference>
<evidence type="ECO:0000313" key="10">
    <source>
        <dbReference type="Proteomes" id="UP000000233"/>
    </source>
</evidence>
<keyword evidence="9" id="KW-0282">Flagellum</keyword>
<organism evidence="9 10">
    <name type="scientific">Stutzerimonas stutzeri (strain A1501)</name>
    <name type="common">Pseudomonas stutzeri</name>
    <dbReference type="NCBI Taxonomy" id="379731"/>
    <lineage>
        <taxon>Bacteria</taxon>
        <taxon>Pseudomonadati</taxon>
        <taxon>Pseudomonadota</taxon>
        <taxon>Gammaproteobacteria</taxon>
        <taxon>Pseudomonadales</taxon>
        <taxon>Pseudomonadaceae</taxon>
        <taxon>Stutzerimonas</taxon>
    </lineage>
</organism>
<evidence type="ECO:0000256" key="5">
    <source>
        <dbReference type="ARBA" id="ARBA00022764"/>
    </source>
</evidence>
<accession>A4VJC5</accession>
<feature type="signal peptide" evidence="7">
    <location>
        <begin position="1"/>
        <end position="33"/>
    </location>
</feature>
<dbReference type="Pfam" id="PF13144">
    <property type="entry name" value="ChapFlgA"/>
    <property type="match status" value="1"/>
</dbReference>
<dbReference type="InterPro" id="IPR039246">
    <property type="entry name" value="Flagellar_FlgA"/>
</dbReference>
<dbReference type="CDD" id="cd11614">
    <property type="entry name" value="SAF_CpaB_FlgA_like"/>
    <property type="match status" value="1"/>
</dbReference>
<comment type="subcellular location">
    <subcellularLocation>
        <location evidence="1 7">Periplasm</location>
    </subcellularLocation>
</comment>
<dbReference type="EMBL" id="CP000304">
    <property type="protein sequence ID" value="ABP79076.1"/>
    <property type="molecule type" value="Genomic_DNA"/>
</dbReference>
<dbReference type="PANTHER" id="PTHR36307">
    <property type="entry name" value="FLAGELLA BASAL BODY P-RING FORMATION PROTEIN FLGA"/>
    <property type="match status" value="1"/>
</dbReference>
<dbReference type="InterPro" id="IPR017585">
    <property type="entry name" value="SAF_FlgA"/>
</dbReference>
<comment type="similarity">
    <text evidence="2 7">Belongs to the FlgA family.</text>
</comment>
<feature type="domain" description="SAF" evidence="8">
    <location>
        <begin position="125"/>
        <end position="187"/>
    </location>
</feature>
<dbReference type="Gene3D" id="2.30.30.760">
    <property type="match status" value="1"/>
</dbReference>
<proteinExistence type="inferred from homology"/>
<feature type="chain" id="PRO_5005121500" description="Flagella basal body P-ring formation protein FlgA" evidence="7">
    <location>
        <begin position="34"/>
        <end position="250"/>
    </location>
</feature>
<sequence>MNAHMTFFRRDGQRLRRYLLLPAFCALGQLAHATTMSHPEQLIDATEQFLEQAVADYLRRSDIEARHEIVVSRLDPRLRLAQCDRPLEARLGGSAQPIGRVTVRVSCTGSSPWSVFVPAQVRLYRQVIVANRSLLRDSRLSEADVSLAERDVSNLTQGYLTRMDEVLGNKLTRPVQPDQVIAPNQMELAEVVRKGDQVVITARSGAINVRMPGEAMADGAPGKQIPVKNQRSGRVVKARVIGPGHVEVAM</sequence>
<evidence type="ECO:0000259" key="8">
    <source>
        <dbReference type="SMART" id="SM00858"/>
    </source>
</evidence>
<dbReference type="NCBIfam" id="TIGR03170">
    <property type="entry name" value="flgA_cterm"/>
    <property type="match status" value="1"/>
</dbReference>
<evidence type="ECO:0000313" key="9">
    <source>
        <dbReference type="EMBL" id="ABP79076.1"/>
    </source>
</evidence>
<dbReference type="Gene3D" id="3.90.1210.10">
    <property type="entry name" value="Antifreeze-like/N-acetylneuraminic acid synthase C-terminal domain"/>
    <property type="match status" value="1"/>
</dbReference>
<dbReference type="AlphaFoldDB" id="A4VJC5"/>
<dbReference type="InterPro" id="IPR013974">
    <property type="entry name" value="SAF"/>
</dbReference>
<evidence type="ECO:0000256" key="3">
    <source>
        <dbReference type="ARBA" id="ARBA00014754"/>
    </source>
</evidence>
<name>A4VJC5_STUS1</name>
<dbReference type="PANTHER" id="PTHR36307:SF1">
    <property type="entry name" value="FLAGELLA BASAL BODY P-RING FORMATION PROTEIN FLGA"/>
    <property type="match status" value="1"/>
</dbReference>
<dbReference type="GO" id="GO:0042597">
    <property type="term" value="C:periplasmic space"/>
    <property type="evidence" value="ECO:0007669"/>
    <property type="project" value="UniProtKB-SubCell"/>
</dbReference>
<dbReference type="Proteomes" id="UP000000233">
    <property type="component" value="Chromosome"/>
</dbReference>
<protein>
    <recommendedName>
        <fullName evidence="3 7">Flagella basal body P-ring formation protein FlgA</fullName>
    </recommendedName>
</protein>
<dbReference type="KEGG" id="psa:PST_1385"/>
<keyword evidence="10" id="KW-1185">Reference proteome</keyword>
<keyword evidence="7" id="KW-1005">Bacterial flagellum biogenesis</keyword>
<evidence type="ECO:0000256" key="1">
    <source>
        <dbReference type="ARBA" id="ARBA00004418"/>
    </source>
</evidence>
<evidence type="ECO:0000256" key="7">
    <source>
        <dbReference type="RuleBase" id="RU362063"/>
    </source>
</evidence>
<dbReference type="InterPro" id="IPR041231">
    <property type="entry name" value="FlgA_N"/>
</dbReference>
<evidence type="ECO:0000256" key="6">
    <source>
        <dbReference type="ARBA" id="ARBA00025643"/>
    </source>
</evidence>
<keyword evidence="9" id="KW-0969">Cilium</keyword>
<dbReference type="SMART" id="SM00858">
    <property type="entry name" value="SAF"/>
    <property type="match status" value="1"/>
</dbReference>
<dbReference type="Pfam" id="PF17656">
    <property type="entry name" value="ChapFlgA_N"/>
    <property type="match status" value="1"/>
</dbReference>
<gene>
    <name evidence="9" type="primary">flgA</name>
    <name evidence="9" type="ordered locus">PST_1385</name>
</gene>
<comment type="function">
    <text evidence="6 7">Involved in the assembly process of the P-ring formation. It may associate with FlgF on the rod constituting a structure essential for the P-ring assembly or may act as a modulator protein for the P-ring assembly.</text>
</comment>
<keyword evidence="9" id="KW-0966">Cell projection</keyword>
<keyword evidence="4 7" id="KW-0732">Signal</keyword>
<dbReference type="HOGENOM" id="CLU_070510_4_0_6"/>